<proteinExistence type="predicted"/>
<evidence type="ECO:0000313" key="1">
    <source>
        <dbReference type="EMBL" id="MPN45304.1"/>
    </source>
</evidence>
<dbReference type="AlphaFoldDB" id="A0A645IAE9"/>
<name>A0A645IAE9_9ZZZZ</name>
<comment type="caution">
    <text evidence="1">The sequence shown here is derived from an EMBL/GenBank/DDBJ whole genome shotgun (WGS) entry which is preliminary data.</text>
</comment>
<organism evidence="1">
    <name type="scientific">bioreactor metagenome</name>
    <dbReference type="NCBI Taxonomy" id="1076179"/>
    <lineage>
        <taxon>unclassified sequences</taxon>
        <taxon>metagenomes</taxon>
        <taxon>ecological metagenomes</taxon>
    </lineage>
</organism>
<accession>A0A645IAE9</accession>
<sequence length="68" mass="7469">MVETSASSKFISPEVSDWLEAVPLDLKDASEASCLTAAIDTLVAEEEVPDTETLLLFVLLVTFEVYFE</sequence>
<protein>
    <submittedName>
        <fullName evidence="1">Uncharacterized protein</fullName>
    </submittedName>
</protein>
<dbReference type="EMBL" id="VSSQ01105086">
    <property type="protein sequence ID" value="MPN45304.1"/>
    <property type="molecule type" value="Genomic_DNA"/>
</dbReference>
<gene>
    <name evidence="1" type="ORF">SDC9_192871</name>
</gene>
<reference evidence="1" key="1">
    <citation type="submission" date="2019-08" db="EMBL/GenBank/DDBJ databases">
        <authorList>
            <person name="Kucharzyk K."/>
            <person name="Murdoch R.W."/>
            <person name="Higgins S."/>
            <person name="Loffler F."/>
        </authorList>
    </citation>
    <scope>NUCLEOTIDE SEQUENCE</scope>
</reference>